<evidence type="ECO:0000256" key="1">
    <source>
        <dbReference type="ARBA" id="ARBA00004123"/>
    </source>
</evidence>
<feature type="non-terminal residue" evidence="8">
    <location>
        <position position="1"/>
    </location>
</feature>
<evidence type="ECO:0000313" key="8">
    <source>
        <dbReference type="EMBL" id="JAT60260.1"/>
    </source>
</evidence>
<dbReference type="Pfam" id="PF12776">
    <property type="entry name" value="Myb_DNA-bind_3"/>
    <property type="match status" value="1"/>
</dbReference>
<evidence type="ECO:0000259" key="7">
    <source>
        <dbReference type="Pfam" id="PF12776"/>
    </source>
</evidence>
<dbReference type="GO" id="GO:0032807">
    <property type="term" value="C:DNA ligase IV complex"/>
    <property type="evidence" value="ECO:0007669"/>
    <property type="project" value="TreeGrafter"/>
</dbReference>
<feature type="compositionally biased region" description="Low complexity" evidence="5">
    <location>
        <begin position="16"/>
        <end position="25"/>
    </location>
</feature>
<proteinExistence type="predicted"/>
<evidence type="ECO:0000259" key="6">
    <source>
        <dbReference type="Pfam" id="PF06632"/>
    </source>
</evidence>
<dbReference type="GO" id="GO:0010165">
    <property type="term" value="P:response to X-ray"/>
    <property type="evidence" value="ECO:0007669"/>
    <property type="project" value="TreeGrafter"/>
</dbReference>
<keyword evidence="2" id="KW-0227">DNA damage</keyword>
<evidence type="ECO:0000256" key="2">
    <source>
        <dbReference type="ARBA" id="ARBA00022763"/>
    </source>
</evidence>
<evidence type="ECO:0000256" key="3">
    <source>
        <dbReference type="ARBA" id="ARBA00023204"/>
    </source>
</evidence>
<dbReference type="GO" id="GO:0005958">
    <property type="term" value="C:DNA-dependent protein kinase-DNA ligase 4 complex"/>
    <property type="evidence" value="ECO:0007669"/>
    <property type="project" value="TreeGrafter"/>
</dbReference>
<dbReference type="InterPro" id="IPR010585">
    <property type="entry name" value="DNA_repair_prot_XRCC4"/>
</dbReference>
<feature type="compositionally biased region" description="Basic and acidic residues" evidence="5">
    <location>
        <begin position="1"/>
        <end position="13"/>
    </location>
</feature>
<feature type="domain" description="Myb/SANT-like" evidence="7">
    <location>
        <begin position="204"/>
        <end position="296"/>
    </location>
</feature>
<comment type="subcellular location">
    <subcellularLocation>
        <location evidence="1">Nucleus</location>
    </subcellularLocation>
</comment>
<evidence type="ECO:0000256" key="4">
    <source>
        <dbReference type="ARBA" id="ARBA00023242"/>
    </source>
</evidence>
<keyword evidence="4" id="KW-0539">Nucleus</keyword>
<dbReference type="PANTHER" id="PTHR28559:SF1">
    <property type="entry name" value="DNA REPAIR PROTEIN XRCC4"/>
    <property type="match status" value="1"/>
</dbReference>
<reference evidence="8" key="1">
    <citation type="submission" date="2015-07" db="EMBL/GenBank/DDBJ databases">
        <title>Transcriptome Assembly of Anthurium amnicola.</title>
        <authorList>
            <person name="Suzuki J."/>
        </authorList>
    </citation>
    <scope>NUCLEOTIDE SEQUENCE</scope>
</reference>
<dbReference type="GO" id="GO:0003677">
    <property type="term" value="F:DNA binding"/>
    <property type="evidence" value="ECO:0007669"/>
    <property type="project" value="InterPro"/>
</dbReference>
<feature type="region of interest" description="Disordered" evidence="5">
    <location>
        <begin position="332"/>
        <end position="353"/>
    </location>
</feature>
<accession>A0A1D1Z035</accession>
<dbReference type="InterPro" id="IPR024752">
    <property type="entry name" value="Myb/SANT-like_dom"/>
</dbReference>
<dbReference type="InterPro" id="IPR053961">
    <property type="entry name" value="XRCC4_N"/>
</dbReference>
<dbReference type="EMBL" id="GDJX01007676">
    <property type="protein sequence ID" value="JAT60260.1"/>
    <property type="molecule type" value="Transcribed_RNA"/>
</dbReference>
<sequence length="499" mass="56637">SAPGGGDREREGGRGTAAAAAATSGRWEAMDPPVARYTCLKLPVGAGEGAAVIFVKGTWFASHFELSITDGLDAWTCNATEDEVRQRAEQWDQPVSEYIAMAERYLGFQQPGSIYKFEDAGNGQKRLSWTFEKLGTRLEWRWKCPPSPNNKQTTVGILDFLMDANTCLSIGDEKGNINMTVSAVKHEKVKKEKKLKGDRIKAAWDDKRHAVFIKICLNQMRAGNKPHRNLNKLGYLNLEREFYKRTGLHYYRDQFKNHWDSTRRDWQAWNALRKEIGLGWDKKKGTYSQSKEWWAEFAKRFPGCDKFAHRPLDHVEELDMLFGEGFLRDDAAQSPSDETPYADTGDSQFDPTAENYAEAGEPHFLLVGNQNSTPSGSPVFEEFGEIIGSPYLNSQVRGTRPVKRPRSSDGLKWESCMKQVYEILMGGSKLLVSSNEDQCSIVNVIALLNETHGIKRNSEEWLFAASKFQNESMRQLFFALGDSDSRAAWIKREYRLVHE</sequence>
<name>A0A1D1Z035_9ARAE</name>
<evidence type="ECO:0000256" key="5">
    <source>
        <dbReference type="SAM" id="MobiDB-lite"/>
    </source>
</evidence>
<feature type="region of interest" description="Disordered" evidence="5">
    <location>
        <begin position="1"/>
        <end position="25"/>
    </location>
</feature>
<dbReference type="InterPro" id="IPR038051">
    <property type="entry name" value="XRCC4-like_N_sf"/>
</dbReference>
<dbReference type="AlphaFoldDB" id="A0A1D1Z035"/>
<keyword evidence="3" id="KW-0234">DNA repair</keyword>
<dbReference type="GO" id="GO:0006303">
    <property type="term" value="P:double-strand break repair via nonhomologous end joining"/>
    <property type="evidence" value="ECO:0007669"/>
    <property type="project" value="UniProtKB-ARBA"/>
</dbReference>
<dbReference type="Pfam" id="PF06632">
    <property type="entry name" value="XRCC4"/>
    <property type="match status" value="1"/>
</dbReference>
<dbReference type="Gene3D" id="2.170.210.10">
    <property type="entry name" value="DNA double-strand break repair and VJ recombination XRCC4, N-terminal"/>
    <property type="match status" value="1"/>
</dbReference>
<organism evidence="8">
    <name type="scientific">Anthurium amnicola</name>
    <dbReference type="NCBI Taxonomy" id="1678845"/>
    <lineage>
        <taxon>Eukaryota</taxon>
        <taxon>Viridiplantae</taxon>
        <taxon>Streptophyta</taxon>
        <taxon>Embryophyta</taxon>
        <taxon>Tracheophyta</taxon>
        <taxon>Spermatophyta</taxon>
        <taxon>Magnoliopsida</taxon>
        <taxon>Liliopsida</taxon>
        <taxon>Araceae</taxon>
        <taxon>Pothoideae</taxon>
        <taxon>Potheae</taxon>
        <taxon>Anthurium</taxon>
    </lineage>
</organism>
<feature type="domain" description="XRCC4 N-terminal" evidence="6">
    <location>
        <begin position="53"/>
        <end position="146"/>
    </location>
</feature>
<protein>
    <submittedName>
        <fullName evidence="8">DNA repair protein XRCC4</fullName>
    </submittedName>
</protein>
<dbReference type="GO" id="GO:0006310">
    <property type="term" value="P:DNA recombination"/>
    <property type="evidence" value="ECO:0007669"/>
    <property type="project" value="InterPro"/>
</dbReference>
<dbReference type="PANTHER" id="PTHR28559">
    <property type="entry name" value="DNA REPAIR PROTEIN XRCC4"/>
    <property type="match status" value="1"/>
</dbReference>
<gene>
    <name evidence="8" type="primary">XRCC4_0</name>
    <name evidence="8" type="ORF">g.76503</name>
</gene>